<accession>A0ACB8BWM8</accession>
<dbReference type="EMBL" id="MU266340">
    <property type="protein sequence ID" value="KAH7929555.1"/>
    <property type="molecule type" value="Genomic_DNA"/>
</dbReference>
<dbReference type="Proteomes" id="UP000790709">
    <property type="component" value="Unassembled WGS sequence"/>
</dbReference>
<name>A0ACB8BWM8_9AGAM</name>
<gene>
    <name evidence="1" type="ORF">BV22DRAFT_1191950</name>
</gene>
<sequence>MPADTRKPRPKPKPYKRQPKTKVEKNLPATSAKPAGSNSRSILTLADWMTVYAFVDAHPDLPQGQVVEHFKTRPEGALEFTQSTLSRKLKARSELKDRVHANPNALSGKRARIVTRPDVEKALVLWVRHMEEKGETVNGPMLREKRKRFEDELNVPQNERLTGEGWLAPFCKAYKIKEFRRHGEAGSVDLNAVARERARVQKILSTFPSKDRWNFDESSLFAFAPPDRGLATKQMSGKKKDKFRITLAFAVNADGSERMPVFYIGRSKKPRCFGNKTPQARGFYYRNNKKAWMTSELFEEWIKLFDMKMGAEKRFVCLLIDNFSGHNISYEPRHVQLEFFEPNLTSFVQPLDAGIIRCFKAHYRRAFCNRAIDLDEAGERDIYKINILEAMLMAKEAWDAVEPSTIKHCWDHTGIQADSPDIEAPSSHPAHSDPVAWSIIREFANDDNMSLPAAEKRLAAHLGARYTDDDWHPALKAVMDAERDAVKANEAVERLAAAALRRTGLTLKIPARPQVQAPQLVALEKDLMDSVENLKNRKRIIGQPPTVDEILAPVEEKEVGDSVHRFEGGDTAIVAEAQRQLAVERGEVIEVDSDDEDDEDKAPVLSHADLTRICEQLEVACISYGDSESSLDLSRHLRRFRALIRHDELMNARQTTLNSFWQQ</sequence>
<comment type="caution">
    <text evidence="1">The sequence shown here is derived from an EMBL/GenBank/DDBJ whole genome shotgun (WGS) entry which is preliminary data.</text>
</comment>
<evidence type="ECO:0000313" key="1">
    <source>
        <dbReference type="EMBL" id="KAH7929555.1"/>
    </source>
</evidence>
<keyword evidence="2" id="KW-1185">Reference proteome</keyword>
<proteinExistence type="predicted"/>
<organism evidence="1 2">
    <name type="scientific">Leucogyrophana mollusca</name>
    <dbReference type="NCBI Taxonomy" id="85980"/>
    <lineage>
        <taxon>Eukaryota</taxon>
        <taxon>Fungi</taxon>
        <taxon>Dikarya</taxon>
        <taxon>Basidiomycota</taxon>
        <taxon>Agaricomycotina</taxon>
        <taxon>Agaricomycetes</taxon>
        <taxon>Agaricomycetidae</taxon>
        <taxon>Boletales</taxon>
        <taxon>Boletales incertae sedis</taxon>
        <taxon>Leucogyrophana</taxon>
    </lineage>
</organism>
<evidence type="ECO:0000313" key="2">
    <source>
        <dbReference type="Proteomes" id="UP000790709"/>
    </source>
</evidence>
<reference evidence="1" key="1">
    <citation type="journal article" date="2021" name="New Phytol.">
        <title>Evolutionary innovations through gain and loss of genes in the ectomycorrhizal Boletales.</title>
        <authorList>
            <person name="Wu G."/>
            <person name="Miyauchi S."/>
            <person name="Morin E."/>
            <person name="Kuo A."/>
            <person name="Drula E."/>
            <person name="Varga T."/>
            <person name="Kohler A."/>
            <person name="Feng B."/>
            <person name="Cao Y."/>
            <person name="Lipzen A."/>
            <person name="Daum C."/>
            <person name="Hundley H."/>
            <person name="Pangilinan J."/>
            <person name="Johnson J."/>
            <person name="Barry K."/>
            <person name="LaButti K."/>
            <person name="Ng V."/>
            <person name="Ahrendt S."/>
            <person name="Min B."/>
            <person name="Choi I.G."/>
            <person name="Park H."/>
            <person name="Plett J.M."/>
            <person name="Magnuson J."/>
            <person name="Spatafora J.W."/>
            <person name="Nagy L.G."/>
            <person name="Henrissat B."/>
            <person name="Grigoriev I.V."/>
            <person name="Yang Z.L."/>
            <person name="Xu J."/>
            <person name="Martin F.M."/>
        </authorList>
    </citation>
    <scope>NUCLEOTIDE SEQUENCE</scope>
    <source>
        <strain evidence="1">KUC20120723A-06</strain>
    </source>
</reference>
<protein>
    <submittedName>
        <fullName evidence="1">DDE-domain-containing protein</fullName>
    </submittedName>
</protein>